<protein>
    <submittedName>
        <fullName evidence="1">Uncharacterized protein</fullName>
    </submittedName>
</protein>
<organism evidence="1 2">
    <name type="scientific">Filimonas lacunae</name>
    <dbReference type="NCBI Taxonomy" id="477680"/>
    <lineage>
        <taxon>Bacteria</taxon>
        <taxon>Pseudomonadati</taxon>
        <taxon>Bacteroidota</taxon>
        <taxon>Chitinophagia</taxon>
        <taxon>Chitinophagales</taxon>
        <taxon>Chitinophagaceae</taxon>
        <taxon>Filimonas</taxon>
    </lineage>
</organism>
<dbReference type="KEGG" id="fln:FLA_3537"/>
<gene>
    <name evidence="1" type="ORF">SAMN05421788_109137</name>
</gene>
<reference evidence="2" key="1">
    <citation type="submission" date="2017-01" db="EMBL/GenBank/DDBJ databases">
        <authorList>
            <person name="Varghese N."/>
            <person name="Submissions S."/>
        </authorList>
    </citation>
    <scope>NUCLEOTIDE SEQUENCE [LARGE SCALE GENOMIC DNA]</scope>
    <source>
        <strain evidence="2">DSM 21054</strain>
    </source>
</reference>
<name>A0A173MJC2_9BACT</name>
<keyword evidence="2" id="KW-1185">Reference proteome</keyword>
<accession>A0A173MJC2</accession>
<evidence type="ECO:0000313" key="2">
    <source>
        <dbReference type="Proteomes" id="UP000186917"/>
    </source>
</evidence>
<dbReference type="RefSeq" id="WP_076381456.1">
    <property type="nucleotide sequence ID" value="NZ_AP017422.1"/>
</dbReference>
<dbReference type="OrthoDB" id="2988816at2"/>
<sequence length="241" mass="27042">MKPVIIPSFSASSVFHTGYTLAQLGTIFSEKLMGGLPFGGEDEHLRDEVPAIFIEHKFLDMFFLLMGNSNTAEDPGFSISFYSRSQIPDHDEFLCNPHGLNGYWYYLIQEALKEIPDLQISPLHEEDPGKAFTRLQGTVTIKSALSLPELGRALSSRLLFGLPFCPVAEGYQRKETVTLQKQVAGLSVKLHLQDEGVYVMDVFSTFVPPGEENAPVVSLDDFLKYVVKTRFEDLMEIEVQE</sequence>
<evidence type="ECO:0000313" key="1">
    <source>
        <dbReference type="EMBL" id="SIT30133.1"/>
    </source>
</evidence>
<dbReference type="Proteomes" id="UP000186917">
    <property type="component" value="Unassembled WGS sequence"/>
</dbReference>
<dbReference type="AlphaFoldDB" id="A0A173MJC2"/>
<dbReference type="EMBL" id="FTOR01000009">
    <property type="protein sequence ID" value="SIT30133.1"/>
    <property type="molecule type" value="Genomic_DNA"/>
</dbReference>
<proteinExistence type="predicted"/>